<protein>
    <recommendedName>
        <fullName evidence="2">tRNA (guanine(9)-N1)-methyltransferase</fullName>
        <ecNumber evidence="1">2.1.1.221</ecNumber>
    </recommendedName>
    <alternativeName>
        <fullName evidence="7">tRNA methyltransferase 10</fullName>
    </alternativeName>
    <alternativeName>
        <fullName evidence="6">tRNA(m1G9)-methyltransferase</fullName>
    </alternativeName>
</protein>
<dbReference type="PANTHER" id="PTHR13563">
    <property type="entry name" value="TRNA (GUANINE-9-) METHYLTRANSFERASE"/>
    <property type="match status" value="1"/>
</dbReference>
<proteinExistence type="predicted"/>
<sequence>MQNVPQLSKSAQKKKARQEKYHENKLLRRAREKEQKKEKKRIRAEKRAAGELDEDEDARQRARKRPRVQPNFNGRLVVDLGFDDKMIDKEIISLSSQLAYSYSVNRQAGFPFHLVFSSLTGRLYDRLESVGDAGYKRWSHTEWWTDGYERLWSAVPAPDSDRRVPRDMQAEAATSASAAPPELDPTAEHVGTADLASTSTAPVTDVDASASRASELEASPADADAPPISDDVSKPAESSDALRNSVVYLTADSEYELLELKEDETYIIGGICDHNRYKNLCLEKATATGVRHARLPIGRYLAQLPTRKVLTVNQVVEILARWVETRDWEQALHAVVPKRKFNATGKKGKGAAGADADEGDGDEDAEGEVDDTVPEEGGEGEGELEDQKQATEEASNGADAVDDAEPAAAASAVGTATDKV</sequence>
<feature type="compositionally biased region" description="Basic and acidic residues" evidence="9">
    <location>
        <begin position="159"/>
        <end position="169"/>
    </location>
</feature>
<gene>
    <name evidence="11" type="ORF">HGRIS_010154</name>
</gene>
<evidence type="ECO:0000256" key="9">
    <source>
        <dbReference type="SAM" id="MobiDB-lite"/>
    </source>
</evidence>
<feature type="domain" description="SAM-dependent MTase TRM10-type" evidence="10">
    <location>
        <begin position="61"/>
        <end position="343"/>
    </location>
</feature>
<dbReference type="PANTHER" id="PTHR13563:SF13">
    <property type="entry name" value="TRNA METHYLTRANSFERASE 10 HOMOLOG A"/>
    <property type="match status" value="1"/>
</dbReference>
<keyword evidence="4" id="KW-0808">Transferase</keyword>
<dbReference type="EMBL" id="JASNQZ010000012">
    <property type="protein sequence ID" value="KAL0950160.1"/>
    <property type="molecule type" value="Genomic_DNA"/>
</dbReference>
<evidence type="ECO:0000313" key="12">
    <source>
        <dbReference type="Proteomes" id="UP001556367"/>
    </source>
</evidence>
<feature type="compositionally biased region" description="Low complexity" evidence="9">
    <location>
        <begin position="208"/>
        <end position="230"/>
    </location>
</feature>
<dbReference type="Proteomes" id="UP001556367">
    <property type="component" value="Unassembled WGS sequence"/>
</dbReference>
<keyword evidence="12" id="KW-1185">Reference proteome</keyword>
<comment type="caution">
    <text evidence="11">The sequence shown here is derived from an EMBL/GenBank/DDBJ whole genome shotgun (WGS) entry which is preliminary data.</text>
</comment>
<feature type="compositionally biased region" description="Acidic residues" evidence="9">
    <location>
        <begin position="355"/>
        <end position="384"/>
    </location>
</feature>
<evidence type="ECO:0000256" key="1">
    <source>
        <dbReference type="ARBA" id="ARBA00012797"/>
    </source>
</evidence>
<feature type="compositionally biased region" description="Low complexity" evidence="9">
    <location>
        <begin position="170"/>
        <end position="181"/>
    </location>
</feature>
<keyword evidence="5" id="KW-0949">S-adenosyl-L-methionine</keyword>
<dbReference type="Gene3D" id="3.40.1280.30">
    <property type="match status" value="1"/>
</dbReference>
<dbReference type="InterPro" id="IPR028564">
    <property type="entry name" value="MT_TRM10-typ"/>
</dbReference>
<accession>A0ABR3J3X8</accession>
<feature type="compositionally biased region" description="Polar residues" evidence="9">
    <location>
        <begin position="1"/>
        <end position="10"/>
    </location>
</feature>
<evidence type="ECO:0000256" key="6">
    <source>
        <dbReference type="ARBA" id="ARBA00031792"/>
    </source>
</evidence>
<dbReference type="InterPro" id="IPR038459">
    <property type="entry name" value="MT_TRM10-typ_sf"/>
</dbReference>
<keyword evidence="3" id="KW-0489">Methyltransferase</keyword>
<feature type="region of interest" description="Disordered" evidence="9">
    <location>
        <begin position="1"/>
        <end position="68"/>
    </location>
</feature>
<feature type="region of interest" description="Disordered" evidence="9">
    <location>
        <begin position="157"/>
        <end position="237"/>
    </location>
</feature>
<dbReference type="PROSITE" id="PS51675">
    <property type="entry name" value="SAM_MT_TRM10"/>
    <property type="match status" value="1"/>
</dbReference>
<evidence type="ECO:0000256" key="8">
    <source>
        <dbReference type="ARBA" id="ARBA00048434"/>
    </source>
</evidence>
<comment type="catalytic activity">
    <reaction evidence="8">
        <text>guanosine(9) in tRNA + S-adenosyl-L-methionine = N(1)-methylguanosine(9) in tRNA + S-adenosyl-L-homocysteine + H(+)</text>
        <dbReference type="Rhea" id="RHEA:43156"/>
        <dbReference type="Rhea" id="RHEA-COMP:10367"/>
        <dbReference type="Rhea" id="RHEA-COMP:10368"/>
        <dbReference type="ChEBI" id="CHEBI:15378"/>
        <dbReference type="ChEBI" id="CHEBI:57856"/>
        <dbReference type="ChEBI" id="CHEBI:59789"/>
        <dbReference type="ChEBI" id="CHEBI:73542"/>
        <dbReference type="ChEBI" id="CHEBI:74269"/>
        <dbReference type="EC" id="2.1.1.221"/>
    </reaction>
</comment>
<evidence type="ECO:0000313" key="11">
    <source>
        <dbReference type="EMBL" id="KAL0950160.1"/>
    </source>
</evidence>
<evidence type="ECO:0000256" key="4">
    <source>
        <dbReference type="ARBA" id="ARBA00022679"/>
    </source>
</evidence>
<evidence type="ECO:0000256" key="3">
    <source>
        <dbReference type="ARBA" id="ARBA00022603"/>
    </source>
</evidence>
<reference evidence="12" key="1">
    <citation type="submission" date="2024-06" db="EMBL/GenBank/DDBJ databases">
        <title>Multi-omics analyses provide insights into the biosynthesis of the anticancer antibiotic pleurotin in Hohenbuehelia grisea.</title>
        <authorList>
            <person name="Weaver J.A."/>
            <person name="Alberti F."/>
        </authorList>
    </citation>
    <scope>NUCLEOTIDE SEQUENCE [LARGE SCALE GENOMIC DNA]</scope>
    <source>
        <strain evidence="12">T-177</strain>
    </source>
</reference>
<dbReference type="CDD" id="cd18089">
    <property type="entry name" value="SPOUT_Trm10-like"/>
    <property type="match status" value="1"/>
</dbReference>
<evidence type="ECO:0000256" key="5">
    <source>
        <dbReference type="ARBA" id="ARBA00022691"/>
    </source>
</evidence>
<feature type="compositionally biased region" description="Low complexity" evidence="9">
    <location>
        <begin position="406"/>
        <end position="420"/>
    </location>
</feature>
<name>A0ABR3J3X8_9AGAR</name>
<feature type="region of interest" description="Disordered" evidence="9">
    <location>
        <begin position="343"/>
        <end position="420"/>
    </location>
</feature>
<organism evidence="11 12">
    <name type="scientific">Hohenbuehelia grisea</name>
    <dbReference type="NCBI Taxonomy" id="104357"/>
    <lineage>
        <taxon>Eukaryota</taxon>
        <taxon>Fungi</taxon>
        <taxon>Dikarya</taxon>
        <taxon>Basidiomycota</taxon>
        <taxon>Agaricomycotina</taxon>
        <taxon>Agaricomycetes</taxon>
        <taxon>Agaricomycetidae</taxon>
        <taxon>Agaricales</taxon>
        <taxon>Pleurotineae</taxon>
        <taxon>Pleurotaceae</taxon>
        <taxon>Hohenbuehelia</taxon>
    </lineage>
</organism>
<evidence type="ECO:0000256" key="7">
    <source>
        <dbReference type="ARBA" id="ARBA00032166"/>
    </source>
</evidence>
<dbReference type="InterPro" id="IPR007356">
    <property type="entry name" value="tRNA_m1G_MeTrfase_euk"/>
</dbReference>
<evidence type="ECO:0000259" key="10">
    <source>
        <dbReference type="PROSITE" id="PS51675"/>
    </source>
</evidence>
<feature type="compositionally biased region" description="Basic and acidic residues" evidence="9">
    <location>
        <begin position="18"/>
        <end position="37"/>
    </location>
</feature>
<evidence type="ECO:0000256" key="2">
    <source>
        <dbReference type="ARBA" id="ARBA00020451"/>
    </source>
</evidence>
<dbReference type="EC" id="2.1.1.221" evidence="1"/>